<comment type="caution">
    <text evidence="7">The sequence shown here is derived from an EMBL/GenBank/DDBJ whole genome shotgun (WGS) entry which is preliminary data.</text>
</comment>
<evidence type="ECO:0000256" key="3">
    <source>
        <dbReference type="ARBA" id="ARBA00022989"/>
    </source>
</evidence>
<dbReference type="Proteomes" id="UP001064489">
    <property type="component" value="Chromosome 2"/>
</dbReference>
<gene>
    <name evidence="7" type="ORF">LWI28_019425</name>
</gene>
<keyword evidence="4 5" id="KW-0472">Membrane</keyword>
<keyword evidence="8" id="KW-1185">Reference proteome</keyword>
<keyword evidence="2 5" id="KW-0812">Transmembrane</keyword>
<feature type="domain" description="ABC-2 type transporter transmembrane" evidence="6">
    <location>
        <begin position="22"/>
        <end position="82"/>
    </location>
</feature>
<dbReference type="PANTHER" id="PTHR48040:SF28">
    <property type="entry name" value="ABC TRANSPORTER G FAMILY MEMBER 39-LIKE"/>
    <property type="match status" value="1"/>
</dbReference>
<feature type="transmembrane region" description="Helical" evidence="5">
    <location>
        <begin position="21"/>
        <end position="40"/>
    </location>
</feature>
<evidence type="ECO:0000313" key="8">
    <source>
        <dbReference type="Proteomes" id="UP001064489"/>
    </source>
</evidence>
<keyword evidence="3 5" id="KW-1133">Transmembrane helix</keyword>
<dbReference type="InterPro" id="IPR013525">
    <property type="entry name" value="ABC2_TM"/>
</dbReference>
<evidence type="ECO:0000313" key="7">
    <source>
        <dbReference type="EMBL" id="KAI9161655.1"/>
    </source>
</evidence>
<dbReference type="EMBL" id="JAJSOW010000106">
    <property type="protein sequence ID" value="KAI9161655.1"/>
    <property type="molecule type" value="Genomic_DNA"/>
</dbReference>
<evidence type="ECO:0000256" key="1">
    <source>
        <dbReference type="ARBA" id="ARBA00004141"/>
    </source>
</evidence>
<reference evidence="7" key="2">
    <citation type="submission" date="2023-02" db="EMBL/GenBank/DDBJ databases">
        <authorList>
            <person name="Swenson N.G."/>
            <person name="Wegrzyn J.L."/>
            <person name="Mcevoy S.L."/>
        </authorList>
    </citation>
    <scope>NUCLEOTIDE SEQUENCE</scope>
    <source>
        <strain evidence="7">91603</strain>
        <tissue evidence="7">Leaf</tissue>
    </source>
</reference>
<proteinExistence type="predicted"/>
<name>A0AAD5IFA5_ACENE</name>
<dbReference type="GO" id="GO:0016020">
    <property type="term" value="C:membrane"/>
    <property type="evidence" value="ECO:0007669"/>
    <property type="project" value="UniProtKB-SubCell"/>
</dbReference>
<protein>
    <recommendedName>
        <fullName evidence="6">ABC-2 type transporter transmembrane domain-containing protein</fullName>
    </recommendedName>
</protein>
<evidence type="ECO:0000256" key="5">
    <source>
        <dbReference type="SAM" id="Phobius"/>
    </source>
</evidence>
<reference evidence="7" key="1">
    <citation type="journal article" date="2022" name="Plant J.">
        <title>Strategies of tolerance reflected in two North American maple genomes.</title>
        <authorList>
            <person name="McEvoy S.L."/>
            <person name="Sezen U.U."/>
            <person name="Trouern-Trend A."/>
            <person name="McMahon S.M."/>
            <person name="Schaberg P.G."/>
            <person name="Yang J."/>
            <person name="Wegrzyn J.L."/>
            <person name="Swenson N.G."/>
        </authorList>
    </citation>
    <scope>NUCLEOTIDE SEQUENCE</scope>
    <source>
        <strain evidence="7">91603</strain>
    </source>
</reference>
<organism evidence="7 8">
    <name type="scientific">Acer negundo</name>
    <name type="common">Box elder</name>
    <dbReference type="NCBI Taxonomy" id="4023"/>
    <lineage>
        <taxon>Eukaryota</taxon>
        <taxon>Viridiplantae</taxon>
        <taxon>Streptophyta</taxon>
        <taxon>Embryophyta</taxon>
        <taxon>Tracheophyta</taxon>
        <taxon>Spermatophyta</taxon>
        <taxon>Magnoliopsida</taxon>
        <taxon>eudicotyledons</taxon>
        <taxon>Gunneridae</taxon>
        <taxon>Pentapetalae</taxon>
        <taxon>rosids</taxon>
        <taxon>malvids</taxon>
        <taxon>Sapindales</taxon>
        <taxon>Sapindaceae</taxon>
        <taxon>Hippocastanoideae</taxon>
        <taxon>Acereae</taxon>
        <taxon>Acer</taxon>
    </lineage>
</organism>
<evidence type="ECO:0000256" key="4">
    <source>
        <dbReference type="ARBA" id="ARBA00023136"/>
    </source>
</evidence>
<dbReference type="AlphaFoldDB" id="A0AAD5IFA5"/>
<dbReference type="PANTHER" id="PTHR48040">
    <property type="entry name" value="PLEIOTROPIC DRUG RESISTANCE PROTEIN 1-LIKE ISOFORM X1"/>
    <property type="match status" value="1"/>
</dbReference>
<sequence>MTDGSISSPAYGSNGGLTGEALVRFCFTFVAALVLGTIFWQVGTKRENSIDLTMIIGAMYFYVLFVGINNCSIVQPANCSSRKNNLLSRKICWNVLGFTICLSTCQEKRLNDQHNCFTNNLEMAQNQNS</sequence>
<dbReference type="Pfam" id="PF01061">
    <property type="entry name" value="ABC2_membrane"/>
    <property type="match status" value="1"/>
</dbReference>
<comment type="subcellular location">
    <subcellularLocation>
        <location evidence="1">Membrane</location>
        <topology evidence="1">Multi-pass membrane protein</topology>
    </subcellularLocation>
</comment>
<dbReference type="GO" id="GO:0140359">
    <property type="term" value="F:ABC-type transporter activity"/>
    <property type="evidence" value="ECO:0007669"/>
    <property type="project" value="InterPro"/>
</dbReference>
<feature type="transmembrane region" description="Helical" evidence="5">
    <location>
        <begin position="52"/>
        <end position="68"/>
    </location>
</feature>
<evidence type="ECO:0000259" key="6">
    <source>
        <dbReference type="Pfam" id="PF01061"/>
    </source>
</evidence>
<accession>A0AAD5IFA5</accession>
<evidence type="ECO:0000256" key="2">
    <source>
        <dbReference type="ARBA" id="ARBA00022692"/>
    </source>
</evidence>